<evidence type="ECO:0000313" key="1">
    <source>
        <dbReference type="EMBL" id="EET60309.1"/>
    </source>
</evidence>
<dbReference type="STRING" id="168384.SAMN05660368_03674"/>
<keyword evidence="2" id="KW-1185">Reference proteome</keyword>
<accession>C6LFU5</accession>
<proteinExistence type="predicted"/>
<organism evidence="1 2">
    <name type="scientific">Marvinbryantia formatexigens DSM 14469</name>
    <dbReference type="NCBI Taxonomy" id="478749"/>
    <lineage>
        <taxon>Bacteria</taxon>
        <taxon>Bacillati</taxon>
        <taxon>Bacillota</taxon>
        <taxon>Clostridia</taxon>
        <taxon>Lachnospirales</taxon>
        <taxon>Lachnospiraceae</taxon>
        <taxon>Marvinbryantia</taxon>
    </lineage>
</organism>
<dbReference type="OrthoDB" id="2083986at2"/>
<dbReference type="RefSeq" id="WP_006862289.1">
    <property type="nucleotide sequence ID" value="NZ_ACCL02000011.1"/>
</dbReference>
<gene>
    <name evidence="1" type="ORF">BRYFOR_07505</name>
</gene>
<reference evidence="1" key="1">
    <citation type="submission" date="2009-07" db="EMBL/GenBank/DDBJ databases">
        <authorList>
            <person name="Weinstock G."/>
            <person name="Sodergren E."/>
            <person name="Clifton S."/>
            <person name="Fulton L."/>
            <person name="Fulton B."/>
            <person name="Courtney L."/>
            <person name="Fronick C."/>
            <person name="Harrison M."/>
            <person name="Strong C."/>
            <person name="Farmer C."/>
            <person name="Delahaunty K."/>
            <person name="Markovic C."/>
            <person name="Hall O."/>
            <person name="Minx P."/>
            <person name="Tomlinson C."/>
            <person name="Mitreva M."/>
            <person name="Nelson J."/>
            <person name="Hou S."/>
            <person name="Wollam A."/>
            <person name="Pepin K.H."/>
            <person name="Johnson M."/>
            <person name="Bhonagiri V."/>
            <person name="Nash W.E."/>
            <person name="Warren W."/>
            <person name="Chinwalla A."/>
            <person name="Mardis E.R."/>
            <person name="Wilson R.K."/>
        </authorList>
    </citation>
    <scope>NUCLEOTIDE SEQUENCE [LARGE SCALE GENOMIC DNA]</scope>
    <source>
        <strain evidence="1">DSM 14469</strain>
    </source>
</reference>
<comment type="caution">
    <text evidence="1">The sequence shown here is derived from an EMBL/GenBank/DDBJ whole genome shotgun (WGS) entry which is preliminary data.</text>
</comment>
<dbReference type="EMBL" id="ACCL02000011">
    <property type="protein sequence ID" value="EET60309.1"/>
    <property type="molecule type" value="Genomic_DNA"/>
</dbReference>
<name>C6LFU5_9FIRM</name>
<protein>
    <submittedName>
        <fullName evidence="1">Uncharacterized protein</fullName>
    </submittedName>
</protein>
<dbReference type="Proteomes" id="UP000005561">
    <property type="component" value="Unassembled WGS sequence"/>
</dbReference>
<evidence type="ECO:0000313" key="2">
    <source>
        <dbReference type="Proteomes" id="UP000005561"/>
    </source>
</evidence>
<sequence length="155" mass="17557">MEKENLDLKTAIQIAKIVSTVPEDRMPIIWDIFSKAGLDIGGLDEMAEWKALTKQAFLIDTAQFLTEITKGRETVNGEYRIPVEEFNTFCSRQKLNARCTRKYLAGIEAIRTAKLLSGKVEYTPAVAVPGTSNSTYRCVCIYSDWQERIKDKVTQ</sequence>
<dbReference type="AlphaFoldDB" id="C6LFU5"/>